<protein>
    <recommendedName>
        <fullName evidence="2">JAB domain-containing protein</fullName>
    </recommendedName>
</protein>
<comment type="caution">
    <text evidence="1">The sequence shown here is derived from an EMBL/GenBank/DDBJ whole genome shotgun (WGS) entry which is preliminary data.</text>
</comment>
<dbReference type="EMBL" id="LAZR01007434">
    <property type="protein sequence ID" value="KKM85300.1"/>
    <property type="molecule type" value="Genomic_DNA"/>
</dbReference>
<sequence>MHTHPDGAFHSCIDDEYPILTLPGSLSIVIPDFANIKIRSILSEMMVYRLIINEWKLQSKEEVKDLFKIIG</sequence>
<accession>A0A0F9N989</accession>
<organism evidence="1">
    <name type="scientific">marine sediment metagenome</name>
    <dbReference type="NCBI Taxonomy" id="412755"/>
    <lineage>
        <taxon>unclassified sequences</taxon>
        <taxon>metagenomes</taxon>
        <taxon>ecological metagenomes</taxon>
    </lineage>
</organism>
<dbReference type="AlphaFoldDB" id="A0A0F9N989"/>
<reference evidence="1" key="1">
    <citation type="journal article" date="2015" name="Nature">
        <title>Complex archaea that bridge the gap between prokaryotes and eukaryotes.</title>
        <authorList>
            <person name="Spang A."/>
            <person name="Saw J.H."/>
            <person name="Jorgensen S.L."/>
            <person name="Zaremba-Niedzwiedzka K."/>
            <person name="Martijn J."/>
            <person name="Lind A.E."/>
            <person name="van Eijk R."/>
            <person name="Schleper C."/>
            <person name="Guy L."/>
            <person name="Ettema T.J."/>
        </authorList>
    </citation>
    <scope>NUCLEOTIDE SEQUENCE</scope>
</reference>
<name>A0A0F9N989_9ZZZZ</name>
<evidence type="ECO:0008006" key="2">
    <source>
        <dbReference type="Google" id="ProtNLM"/>
    </source>
</evidence>
<evidence type="ECO:0000313" key="1">
    <source>
        <dbReference type="EMBL" id="KKM85300.1"/>
    </source>
</evidence>
<gene>
    <name evidence="1" type="ORF">LCGC14_1290430</name>
</gene>
<proteinExistence type="predicted"/>